<comment type="caution">
    <text evidence="7">The sequence shown here is derived from an EMBL/GenBank/DDBJ whole genome shotgun (WGS) entry which is preliminary data.</text>
</comment>
<feature type="transmembrane region" description="Helical" evidence="5">
    <location>
        <begin position="337"/>
        <end position="360"/>
    </location>
</feature>
<dbReference type="EMBL" id="BAAAGX010000009">
    <property type="protein sequence ID" value="GAA0238285.1"/>
    <property type="molecule type" value="Genomic_DNA"/>
</dbReference>
<sequence length="446" mass="44269">MYDTVIGDTPAARATSVIVTRGRGDCTARSYLCSVTHVRYRLATAAYLAAAAFGAFWGTWGSAVPRIRDQAALDDAQLGTALLFVSAGALPAMLLTGRVLDRWGLRFTAYAVASLGVAGVVVSVSAQGLVALCAGLTLVGMTSGAADVAMNSVGGRAEQRSGRPIITRSGALFSAAVVVSSLGTGAAYAFDAPTWAPFAAVLAASAVAAAAIRHALTTEPDAGSHETRAADATGSASAVSAVGTAVAPLLLVGALGALAFASENAHQSWGAVFLQDVFDTGPGISALAPAAFAAVVALTRFGASTLSPRHARTVLVLGAVVAAAGAAVVARAPSVPIALAGLVLAAAGTAALFPTLLSIVSRNVVESSRGRATSIVTVVSYLGFLLGPVYVGLWASATSLRGAMISVAALGVALAVLALPLLTLSRYTITSAPAGSPPGAAERTSA</sequence>
<feature type="transmembrane region" description="Helical" evidence="5">
    <location>
        <begin position="313"/>
        <end position="331"/>
    </location>
</feature>
<feature type="transmembrane region" description="Helical" evidence="5">
    <location>
        <begin position="38"/>
        <end position="58"/>
    </location>
</feature>
<dbReference type="SUPFAM" id="SSF103473">
    <property type="entry name" value="MFS general substrate transporter"/>
    <property type="match status" value="1"/>
</dbReference>
<feature type="transmembrane region" description="Helical" evidence="5">
    <location>
        <begin position="103"/>
        <end position="122"/>
    </location>
</feature>
<evidence type="ECO:0000313" key="8">
    <source>
        <dbReference type="Proteomes" id="UP001500967"/>
    </source>
</evidence>
<dbReference type="PANTHER" id="PTHR23514:SF13">
    <property type="entry name" value="INNER MEMBRANE PROTEIN YBJJ"/>
    <property type="match status" value="1"/>
</dbReference>
<dbReference type="InterPro" id="IPR051788">
    <property type="entry name" value="MFS_Transporter"/>
</dbReference>
<organism evidence="7 8">
    <name type="scientific">Cryptosporangium japonicum</name>
    <dbReference type="NCBI Taxonomy" id="80872"/>
    <lineage>
        <taxon>Bacteria</taxon>
        <taxon>Bacillati</taxon>
        <taxon>Actinomycetota</taxon>
        <taxon>Actinomycetes</taxon>
        <taxon>Cryptosporangiales</taxon>
        <taxon>Cryptosporangiaceae</taxon>
        <taxon>Cryptosporangium</taxon>
    </lineage>
</organism>
<gene>
    <name evidence="7" type="ORF">GCM10009539_24460</name>
</gene>
<reference evidence="8" key="1">
    <citation type="journal article" date="2019" name="Int. J. Syst. Evol. Microbiol.">
        <title>The Global Catalogue of Microorganisms (GCM) 10K type strain sequencing project: providing services to taxonomists for standard genome sequencing and annotation.</title>
        <authorList>
            <consortium name="The Broad Institute Genomics Platform"/>
            <consortium name="The Broad Institute Genome Sequencing Center for Infectious Disease"/>
            <person name="Wu L."/>
            <person name="Ma J."/>
        </authorList>
    </citation>
    <scope>NUCLEOTIDE SEQUENCE [LARGE SCALE GENOMIC DNA]</scope>
    <source>
        <strain evidence="8">JCM 10425</strain>
    </source>
</reference>
<feature type="transmembrane region" description="Helical" evidence="5">
    <location>
        <begin position="78"/>
        <end position="96"/>
    </location>
</feature>
<feature type="domain" description="Major facilitator superfamily (MFS) profile" evidence="6">
    <location>
        <begin position="38"/>
        <end position="426"/>
    </location>
</feature>
<accession>A0ABP3DQJ3</accession>
<dbReference type="InterPro" id="IPR036259">
    <property type="entry name" value="MFS_trans_sf"/>
</dbReference>
<evidence type="ECO:0000256" key="3">
    <source>
        <dbReference type="ARBA" id="ARBA00022989"/>
    </source>
</evidence>
<feature type="transmembrane region" description="Helical" evidence="5">
    <location>
        <begin position="171"/>
        <end position="190"/>
    </location>
</feature>
<dbReference type="Pfam" id="PF07690">
    <property type="entry name" value="MFS_1"/>
    <property type="match status" value="1"/>
</dbReference>
<feature type="transmembrane region" description="Helical" evidence="5">
    <location>
        <begin position="403"/>
        <end position="422"/>
    </location>
</feature>
<evidence type="ECO:0000256" key="5">
    <source>
        <dbReference type="SAM" id="Phobius"/>
    </source>
</evidence>
<evidence type="ECO:0000256" key="1">
    <source>
        <dbReference type="ARBA" id="ARBA00004651"/>
    </source>
</evidence>
<protein>
    <recommendedName>
        <fullName evidence="6">Major facilitator superfamily (MFS) profile domain-containing protein</fullName>
    </recommendedName>
</protein>
<keyword evidence="2 5" id="KW-0812">Transmembrane</keyword>
<dbReference type="PANTHER" id="PTHR23514">
    <property type="entry name" value="BYPASS OF STOP CODON PROTEIN 6"/>
    <property type="match status" value="1"/>
</dbReference>
<dbReference type="Proteomes" id="UP001500967">
    <property type="component" value="Unassembled WGS sequence"/>
</dbReference>
<feature type="transmembrane region" description="Helical" evidence="5">
    <location>
        <begin position="281"/>
        <end position="301"/>
    </location>
</feature>
<name>A0ABP3DQJ3_9ACTN</name>
<feature type="transmembrane region" description="Helical" evidence="5">
    <location>
        <begin position="196"/>
        <end position="216"/>
    </location>
</feature>
<evidence type="ECO:0000256" key="2">
    <source>
        <dbReference type="ARBA" id="ARBA00022692"/>
    </source>
</evidence>
<evidence type="ECO:0000259" key="6">
    <source>
        <dbReference type="PROSITE" id="PS50850"/>
    </source>
</evidence>
<proteinExistence type="predicted"/>
<feature type="transmembrane region" description="Helical" evidence="5">
    <location>
        <begin position="237"/>
        <end position="261"/>
    </location>
</feature>
<keyword evidence="4 5" id="KW-0472">Membrane</keyword>
<evidence type="ECO:0000313" key="7">
    <source>
        <dbReference type="EMBL" id="GAA0238285.1"/>
    </source>
</evidence>
<dbReference type="InterPro" id="IPR020846">
    <property type="entry name" value="MFS_dom"/>
</dbReference>
<feature type="transmembrane region" description="Helical" evidence="5">
    <location>
        <begin position="372"/>
        <end position="391"/>
    </location>
</feature>
<comment type="subcellular location">
    <subcellularLocation>
        <location evidence="1">Cell membrane</location>
        <topology evidence="1">Multi-pass membrane protein</topology>
    </subcellularLocation>
</comment>
<dbReference type="Gene3D" id="1.20.1250.20">
    <property type="entry name" value="MFS general substrate transporter like domains"/>
    <property type="match status" value="2"/>
</dbReference>
<dbReference type="PROSITE" id="PS50850">
    <property type="entry name" value="MFS"/>
    <property type="match status" value="1"/>
</dbReference>
<keyword evidence="3 5" id="KW-1133">Transmembrane helix</keyword>
<feature type="transmembrane region" description="Helical" evidence="5">
    <location>
        <begin position="128"/>
        <end position="150"/>
    </location>
</feature>
<dbReference type="InterPro" id="IPR011701">
    <property type="entry name" value="MFS"/>
</dbReference>
<evidence type="ECO:0000256" key="4">
    <source>
        <dbReference type="ARBA" id="ARBA00023136"/>
    </source>
</evidence>
<keyword evidence="8" id="KW-1185">Reference proteome</keyword>